<keyword evidence="4" id="KW-0472">Membrane</keyword>
<feature type="domain" description="Bacterial surface antigen (D15)" evidence="5">
    <location>
        <begin position="84"/>
        <end position="372"/>
    </location>
</feature>
<comment type="subcellular location">
    <subcellularLocation>
        <location evidence="1">Membrane</location>
    </subcellularLocation>
</comment>
<keyword evidence="3" id="KW-0812">Transmembrane</keyword>
<protein>
    <recommendedName>
        <fullName evidence="5">Bacterial surface antigen (D15) domain-containing protein</fullName>
    </recommendedName>
</protein>
<dbReference type="PANTHER" id="PTHR12815:SF18">
    <property type="entry name" value="SORTING AND ASSEMBLY MACHINERY COMPONENT 50 HOMOLOG"/>
    <property type="match status" value="1"/>
</dbReference>
<reference evidence="6 7" key="1">
    <citation type="journal article" date="2015" name="Microbiome">
        <title>Genomic resolution of linkages in carbon, nitrogen, and sulfur cycling among widespread estuary sediment bacteria.</title>
        <authorList>
            <person name="Baker B.J."/>
            <person name="Lazar C.S."/>
            <person name="Teske A.P."/>
            <person name="Dick G.J."/>
        </authorList>
    </citation>
    <scope>NUCLEOTIDE SEQUENCE [LARGE SCALE GENOMIC DNA]</scope>
    <source>
        <strain evidence="6">DG_54_3</strain>
    </source>
</reference>
<evidence type="ECO:0000259" key="5">
    <source>
        <dbReference type="Pfam" id="PF01103"/>
    </source>
</evidence>
<dbReference type="AlphaFoldDB" id="A0A0S7Y3I0"/>
<dbReference type="PANTHER" id="PTHR12815">
    <property type="entry name" value="SORTING AND ASSEMBLY MACHINERY SAMM50 PROTEIN FAMILY MEMBER"/>
    <property type="match status" value="1"/>
</dbReference>
<dbReference type="GO" id="GO:0019867">
    <property type="term" value="C:outer membrane"/>
    <property type="evidence" value="ECO:0007669"/>
    <property type="project" value="InterPro"/>
</dbReference>
<evidence type="ECO:0000313" key="6">
    <source>
        <dbReference type="EMBL" id="KPJ69294.1"/>
    </source>
</evidence>
<dbReference type="EMBL" id="LIZX01000027">
    <property type="protein sequence ID" value="KPJ69294.1"/>
    <property type="molecule type" value="Genomic_DNA"/>
</dbReference>
<evidence type="ECO:0000256" key="3">
    <source>
        <dbReference type="ARBA" id="ARBA00022692"/>
    </source>
</evidence>
<accession>A0A0S7Y3I0</accession>
<evidence type="ECO:0000313" key="7">
    <source>
        <dbReference type="Proteomes" id="UP000051861"/>
    </source>
</evidence>
<dbReference type="InterPro" id="IPR000184">
    <property type="entry name" value="Bac_surfAg_D15"/>
</dbReference>
<comment type="caution">
    <text evidence="6">The sequence shown here is derived from an EMBL/GenBank/DDBJ whole genome shotgun (WGS) entry which is preliminary data.</text>
</comment>
<dbReference type="InterPro" id="IPR039910">
    <property type="entry name" value="D15-like"/>
</dbReference>
<organism evidence="6 7">
    <name type="scientific">candidate division WOR-1 bacterium DG_54_3</name>
    <dbReference type="NCBI Taxonomy" id="1703775"/>
    <lineage>
        <taxon>Bacteria</taxon>
        <taxon>Bacillati</taxon>
        <taxon>Saganbacteria</taxon>
    </lineage>
</organism>
<name>A0A0S7Y3I0_UNCSA</name>
<keyword evidence="2" id="KW-1134">Transmembrane beta strand</keyword>
<sequence>MKKNLFQVFPTVFSFLFFMIISSISNAEIPKEESRKSEKSLSVFPILIYDTDIGVGYGAKAKFVDYLSKRESFDFIFFNSSKGERWYVFTFAIPDIEIRQRKRYPLSFDIRAEYDKYLKYYHYGWGSDSKKENQTEFTFEKKELQLTFGRGFSPSFVLEGSYIIKNIKYFDIEENKTFTETLKEVGEQFSPFVTLVIRYDTSDSQIHPKKGFRLLLQNDFAAKALGNKNAQFHRLTLEFRKYTLIFGPNDVLAFRTLVQKIGGKKIPLFEMSVLGGGSTMNAMRGYKLNRFNEKGKFLINLEYRFPIWKKLGGNVFVDGGSVWPSWSEINFRNIAVDIGIGLRYYLQNFVVRFDMGFSKEGTGIYFNFGHIF</sequence>
<evidence type="ECO:0000256" key="1">
    <source>
        <dbReference type="ARBA" id="ARBA00004370"/>
    </source>
</evidence>
<dbReference type="Gene3D" id="2.40.160.50">
    <property type="entry name" value="membrane protein fhac: a member of the omp85/tpsb transporter family"/>
    <property type="match status" value="1"/>
</dbReference>
<evidence type="ECO:0000256" key="2">
    <source>
        <dbReference type="ARBA" id="ARBA00022452"/>
    </source>
</evidence>
<dbReference type="Pfam" id="PF01103">
    <property type="entry name" value="Omp85"/>
    <property type="match status" value="1"/>
</dbReference>
<dbReference type="Proteomes" id="UP000051861">
    <property type="component" value="Unassembled WGS sequence"/>
</dbReference>
<proteinExistence type="predicted"/>
<gene>
    <name evidence="6" type="ORF">AMJ44_04120</name>
</gene>
<evidence type="ECO:0000256" key="4">
    <source>
        <dbReference type="ARBA" id="ARBA00023136"/>
    </source>
</evidence>